<evidence type="ECO:0000313" key="2">
    <source>
        <dbReference type="WBParaSite" id="ASIM_0001762001-mRNA-1"/>
    </source>
</evidence>
<organism evidence="2">
    <name type="scientific">Anisakis simplex</name>
    <name type="common">Herring worm</name>
    <dbReference type="NCBI Taxonomy" id="6269"/>
    <lineage>
        <taxon>Eukaryota</taxon>
        <taxon>Metazoa</taxon>
        <taxon>Ecdysozoa</taxon>
        <taxon>Nematoda</taxon>
        <taxon>Chromadorea</taxon>
        <taxon>Rhabditida</taxon>
        <taxon>Spirurina</taxon>
        <taxon>Ascaridomorpha</taxon>
        <taxon>Ascaridoidea</taxon>
        <taxon>Anisakidae</taxon>
        <taxon>Anisakis</taxon>
        <taxon>Anisakis simplex complex</taxon>
    </lineage>
</organism>
<name>A0A0M3K9H6_ANISI</name>
<evidence type="ECO:0000256" key="1">
    <source>
        <dbReference type="SAM" id="MobiDB-lite"/>
    </source>
</evidence>
<feature type="region of interest" description="Disordered" evidence="1">
    <location>
        <begin position="77"/>
        <end position="120"/>
    </location>
</feature>
<protein>
    <submittedName>
        <fullName evidence="2">BAZ1B</fullName>
    </submittedName>
</protein>
<feature type="compositionally biased region" description="Basic and acidic residues" evidence="1">
    <location>
        <begin position="111"/>
        <end position="120"/>
    </location>
</feature>
<dbReference type="WBParaSite" id="ASIM_0001762001-mRNA-1">
    <property type="protein sequence ID" value="ASIM_0001762001-mRNA-1"/>
    <property type="gene ID" value="ASIM_0001762001"/>
</dbReference>
<dbReference type="AlphaFoldDB" id="A0A0M3K9H6"/>
<sequence>LLLSKYEKQIDSRDFAERRAVFENKNAFPCFPNVPPPPTVYEKVVAPESGVKKSRKKPGKRKLTMFELYELCDALSPTSAHPKGTTLRDGQLVLDENEDPSAQIIDENDEGKESSEGEED</sequence>
<proteinExistence type="predicted"/>
<reference evidence="2" key="1">
    <citation type="submission" date="2017-02" db="UniProtKB">
        <authorList>
            <consortium name="WormBaseParasite"/>
        </authorList>
    </citation>
    <scope>IDENTIFICATION</scope>
</reference>
<accession>A0A0M3K9H6</accession>